<feature type="compositionally biased region" description="Acidic residues" evidence="8">
    <location>
        <begin position="229"/>
        <end position="264"/>
    </location>
</feature>
<feature type="compositionally biased region" description="Acidic residues" evidence="8">
    <location>
        <begin position="93"/>
        <end position="105"/>
    </location>
</feature>
<dbReference type="GO" id="GO:0003755">
    <property type="term" value="F:peptidyl-prolyl cis-trans isomerase activity"/>
    <property type="evidence" value="ECO:0007669"/>
    <property type="project" value="UniProtKB-KW"/>
</dbReference>
<evidence type="ECO:0000256" key="3">
    <source>
        <dbReference type="ARBA" id="ARBA00007838"/>
    </source>
</evidence>
<dbReference type="PANTHER" id="PTHR43811">
    <property type="entry name" value="FKBP-TYPE PEPTIDYL-PROLYL CIS-TRANS ISOMERASE FKPA"/>
    <property type="match status" value="1"/>
</dbReference>
<feature type="compositionally biased region" description="Acidic residues" evidence="8">
    <location>
        <begin position="160"/>
        <end position="173"/>
    </location>
</feature>
<accession>A0A9P4S490</accession>
<feature type="compositionally biased region" description="Basic and acidic residues" evidence="8">
    <location>
        <begin position="307"/>
        <end position="320"/>
    </location>
</feature>
<comment type="subunit">
    <text evidence="4">Binds to histones H3 and H4.</text>
</comment>
<feature type="region of interest" description="Disordered" evidence="8">
    <location>
        <begin position="226"/>
        <end position="385"/>
    </location>
</feature>
<dbReference type="Gene3D" id="3.10.50.40">
    <property type="match status" value="1"/>
</dbReference>
<dbReference type="OrthoDB" id="77911at2759"/>
<evidence type="ECO:0000256" key="4">
    <source>
        <dbReference type="ARBA" id="ARBA00011865"/>
    </source>
</evidence>
<dbReference type="FunFam" id="3.10.50.40:FF:000006">
    <property type="entry name" value="Peptidyl-prolyl cis-trans isomerase"/>
    <property type="match status" value="1"/>
</dbReference>
<dbReference type="Pfam" id="PF00254">
    <property type="entry name" value="FKBP_C"/>
    <property type="match status" value="1"/>
</dbReference>
<keyword evidence="11" id="KW-1185">Reference proteome</keyword>
<evidence type="ECO:0000256" key="2">
    <source>
        <dbReference type="ARBA" id="ARBA00002221"/>
    </source>
</evidence>
<feature type="compositionally biased region" description="Acidic residues" evidence="8">
    <location>
        <begin position="131"/>
        <end position="141"/>
    </location>
</feature>
<feature type="compositionally biased region" description="Basic and acidic residues" evidence="8">
    <location>
        <begin position="118"/>
        <end position="129"/>
    </location>
</feature>
<dbReference type="InterPro" id="IPR001179">
    <property type="entry name" value="PPIase_FKBP_dom"/>
</dbReference>
<comment type="catalytic activity">
    <reaction evidence="1 7">
        <text>[protein]-peptidylproline (omega=180) = [protein]-peptidylproline (omega=0)</text>
        <dbReference type="Rhea" id="RHEA:16237"/>
        <dbReference type="Rhea" id="RHEA-COMP:10747"/>
        <dbReference type="Rhea" id="RHEA-COMP:10748"/>
        <dbReference type="ChEBI" id="CHEBI:83833"/>
        <dbReference type="ChEBI" id="CHEBI:83834"/>
        <dbReference type="EC" id="5.2.1.8"/>
    </reaction>
</comment>
<evidence type="ECO:0000256" key="5">
    <source>
        <dbReference type="ARBA" id="ARBA00023110"/>
    </source>
</evidence>
<dbReference type="InterPro" id="IPR023566">
    <property type="entry name" value="PPIase_Fpr3/Fpr4-like"/>
</dbReference>
<proteinExistence type="inferred from homology"/>
<dbReference type="Proteomes" id="UP000799429">
    <property type="component" value="Unassembled WGS sequence"/>
</dbReference>
<evidence type="ECO:0000259" key="9">
    <source>
        <dbReference type="PROSITE" id="PS50059"/>
    </source>
</evidence>
<dbReference type="PROSITE" id="PS50059">
    <property type="entry name" value="FKBP_PPIASE"/>
    <property type="match status" value="1"/>
</dbReference>
<keyword evidence="6 7" id="KW-0413">Isomerase</keyword>
<name>A0A9P4S490_9PEZI</name>
<keyword evidence="5 7" id="KW-0697">Rotamase</keyword>
<comment type="function">
    <text evidence="2">PPIase that acts as a histone chaperone. Histone proline isomerase that increases the rate of cis-trans isomerization at prolines on the histone H3 N-terminal tail. Proline isomerization influences H3 methylation thereby regulating gene expression.</text>
</comment>
<comment type="similarity">
    <text evidence="3">Belongs to the FKBP-type PPIase family. FKBP3/4 subfamily.</text>
</comment>
<dbReference type="AlphaFoldDB" id="A0A9P4S490"/>
<comment type="caution">
    <text evidence="10">The sequence shown here is derived from an EMBL/GenBank/DDBJ whole genome shotgun (WGS) entry which is preliminary data.</text>
</comment>
<dbReference type="InterPro" id="IPR041232">
    <property type="entry name" value="NPL"/>
</dbReference>
<feature type="compositionally biased region" description="Basic and acidic residues" evidence="8">
    <location>
        <begin position="338"/>
        <end position="363"/>
    </location>
</feature>
<feature type="domain" description="PPIase FKBP-type" evidence="9">
    <location>
        <begin position="412"/>
        <end position="499"/>
    </location>
</feature>
<dbReference type="EC" id="5.2.1.8" evidence="7"/>
<dbReference type="InterPro" id="IPR046357">
    <property type="entry name" value="PPIase_dom_sf"/>
</dbReference>
<feature type="region of interest" description="Disordered" evidence="8">
    <location>
        <begin position="36"/>
        <end position="173"/>
    </location>
</feature>
<gene>
    <name evidence="10" type="ORF">M501DRAFT_943426</name>
</gene>
<evidence type="ECO:0000256" key="1">
    <source>
        <dbReference type="ARBA" id="ARBA00000971"/>
    </source>
</evidence>
<evidence type="ECO:0000256" key="8">
    <source>
        <dbReference type="SAM" id="MobiDB-lite"/>
    </source>
</evidence>
<dbReference type="GO" id="GO:0005730">
    <property type="term" value="C:nucleolus"/>
    <property type="evidence" value="ECO:0007669"/>
    <property type="project" value="TreeGrafter"/>
</dbReference>
<organism evidence="10 11">
    <name type="scientific">Patellaria atrata CBS 101060</name>
    <dbReference type="NCBI Taxonomy" id="1346257"/>
    <lineage>
        <taxon>Eukaryota</taxon>
        <taxon>Fungi</taxon>
        <taxon>Dikarya</taxon>
        <taxon>Ascomycota</taxon>
        <taxon>Pezizomycotina</taxon>
        <taxon>Dothideomycetes</taxon>
        <taxon>Dothideomycetes incertae sedis</taxon>
        <taxon>Patellariales</taxon>
        <taxon>Patellariaceae</taxon>
        <taxon>Patellaria</taxon>
    </lineage>
</organism>
<dbReference type="GO" id="GO:0000785">
    <property type="term" value="C:chromatin"/>
    <property type="evidence" value="ECO:0007669"/>
    <property type="project" value="TreeGrafter"/>
</dbReference>
<feature type="compositionally biased region" description="Basic and acidic residues" evidence="8">
    <location>
        <begin position="285"/>
        <end position="296"/>
    </location>
</feature>
<sequence length="499" mass="54594">MLPVALYGLKVTADGIPIPAVVDFPATFRITMAAIDPTAPPKDQDGTPGPPRATLKLIREQGYPPFLDDEDEESGSDGDDVDSIRRRLMGAISDDEDESEDDEDVNGGPSDPAKSKRARAEALVKKLLEGAEGDDDEEMDDAPNGVNGTKVNKGKAKAVDDDDESISDIEDDMEDGVEEFVICTLDPEKHYQQTLDITITEKENVYFAVQGTHDIYLTGNYVIPPHDLGEEESDEEDELDYDLEPDSDELDYDEESEEDELDGLEDPRVTEVDTDEEAPNLVIAAEKKGKNKRAAEDDLDTLISKSLKPEPKTNGEEKLSKKQLKKQKNNEGQAVPTKSEEKPIEKKAETKADKKAETKDQKKVQFAKNLEQGPTGSPKVGKENKTGLGVKMVQGVKVDEKKLGSGRAARKGDKVSMRYIGKLHPSGKQFDANKKGKPFMFTIGKGEVIKGWDIGVEGMAPGGERRITIPPTLGYGSKSIPDIPANSTLEFDIKLLGIH</sequence>
<dbReference type="PANTHER" id="PTHR43811:SF19">
    <property type="entry name" value="39 KDA FK506-BINDING NUCLEAR PROTEIN"/>
    <property type="match status" value="1"/>
</dbReference>
<evidence type="ECO:0000313" key="10">
    <source>
        <dbReference type="EMBL" id="KAF2834875.1"/>
    </source>
</evidence>
<dbReference type="SUPFAM" id="SSF54534">
    <property type="entry name" value="FKBP-like"/>
    <property type="match status" value="1"/>
</dbReference>
<reference evidence="10" key="1">
    <citation type="journal article" date="2020" name="Stud. Mycol.">
        <title>101 Dothideomycetes genomes: a test case for predicting lifestyles and emergence of pathogens.</title>
        <authorList>
            <person name="Haridas S."/>
            <person name="Albert R."/>
            <person name="Binder M."/>
            <person name="Bloem J."/>
            <person name="Labutti K."/>
            <person name="Salamov A."/>
            <person name="Andreopoulos B."/>
            <person name="Baker S."/>
            <person name="Barry K."/>
            <person name="Bills G."/>
            <person name="Bluhm B."/>
            <person name="Cannon C."/>
            <person name="Castanera R."/>
            <person name="Culley D."/>
            <person name="Daum C."/>
            <person name="Ezra D."/>
            <person name="Gonzalez J."/>
            <person name="Henrissat B."/>
            <person name="Kuo A."/>
            <person name="Liang C."/>
            <person name="Lipzen A."/>
            <person name="Lutzoni F."/>
            <person name="Magnuson J."/>
            <person name="Mondo S."/>
            <person name="Nolan M."/>
            <person name="Ohm R."/>
            <person name="Pangilinan J."/>
            <person name="Park H.-J."/>
            <person name="Ramirez L."/>
            <person name="Alfaro M."/>
            <person name="Sun H."/>
            <person name="Tritt A."/>
            <person name="Yoshinaga Y."/>
            <person name="Zwiers L.-H."/>
            <person name="Turgeon B."/>
            <person name="Goodwin S."/>
            <person name="Spatafora J."/>
            <person name="Crous P."/>
            <person name="Grigoriev I."/>
        </authorList>
    </citation>
    <scope>NUCLEOTIDE SEQUENCE</scope>
    <source>
        <strain evidence="10">CBS 101060</strain>
    </source>
</reference>
<protein>
    <recommendedName>
        <fullName evidence="7">peptidylprolyl isomerase</fullName>
        <ecNumber evidence="7">5.2.1.8</ecNumber>
    </recommendedName>
</protein>
<evidence type="ECO:0000256" key="6">
    <source>
        <dbReference type="ARBA" id="ARBA00023235"/>
    </source>
</evidence>
<feature type="compositionally biased region" description="Acidic residues" evidence="8">
    <location>
        <begin position="67"/>
        <end position="81"/>
    </location>
</feature>
<evidence type="ECO:0000313" key="11">
    <source>
        <dbReference type="Proteomes" id="UP000799429"/>
    </source>
</evidence>
<evidence type="ECO:0000256" key="7">
    <source>
        <dbReference type="PROSITE-ProRule" id="PRU00277"/>
    </source>
</evidence>
<dbReference type="Pfam" id="PF17800">
    <property type="entry name" value="NPL"/>
    <property type="match status" value="1"/>
</dbReference>
<dbReference type="Gene3D" id="2.60.120.340">
    <property type="entry name" value="Nucleoplasmin core domain"/>
    <property type="match status" value="1"/>
</dbReference>
<dbReference type="PIRSF" id="PIRSF001473">
    <property type="entry name" value="FK506-bp_FPR3"/>
    <property type="match status" value="1"/>
</dbReference>
<dbReference type="EMBL" id="MU006114">
    <property type="protein sequence ID" value="KAF2834875.1"/>
    <property type="molecule type" value="Genomic_DNA"/>
</dbReference>